<evidence type="ECO:0000313" key="10">
    <source>
        <dbReference type="Proteomes" id="UP000765509"/>
    </source>
</evidence>
<evidence type="ECO:0000313" key="9">
    <source>
        <dbReference type="EMBL" id="MBW0518496.1"/>
    </source>
</evidence>
<keyword evidence="6" id="KW-0695">RNA-directed DNA polymerase</keyword>
<dbReference type="InterPro" id="IPR000477">
    <property type="entry name" value="RT_dom"/>
</dbReference>
<evidence type="ECO:0000256" key="3">
    <source>
        <dbReference type="ARBA" id="ARBA00022722"/>
    </source>
</evidence>
<evidence type="ECO:0008006" key="11">
    <source>
        <dbReference type="Google" id="ProtNLM"/>
    </source>
</evidence>
<dbReference type="Gene3D" id="3.30.70.270">
    <property type="match status" value="2"/>
</dbReference>
<feature type="domain" description="Reverse transcriptase RNase H-like" evidence="8">
    <location>
        <begin position="377"/>
        <end position="484"/>
    </location>
</feature>
<keyword evidence="3" id="KW-0540">Nuclease</keyword>
<dbReference type="PANTHER" id="PTHR37984">
    <property type="entry name" value="PROTEIN CBG26694"/>
    <property type="match status" value="1"/>
</dbReference>
<dbReference type="Pfam" id="PF17917">
    <property type="entry name" value="RT_RNaseH"/>
    <property type="match status" value="1"/>
</dbReference>
<dbReference type="FunFam" id="3.30.70.270:FF:000020">
    <property type="entry name" value="Transposon Tf2-6 polyprotein-like Protein"/>
    <property type="match status" value="1"/>
</dbReference>
<dbReference type="InterPro" id="IPR050951">
    <property type="entry name" value="Retrovirus_Pol_polyprotein"/>
</dbReference>
<keyword evidence="4" id="KW-0255">Endonuclease</keyword>
<dbReference type="SUPFAM" id="SSF56672">
    <property type="entry name" value="DNA/RNA polymerases"/>
    <property type="match status" value="1"/>
</dbReference>
<keyword evidence="5" id="KW-0378">Hydrolase</keyword>
<accession>A0A9Q3EGL4</accession>
<reference evidence="9" key="1">
    <citation type="submission" date="2021-03" db="EMBL/GenBank/DDBJ databases">
        <title>Draft genome sequence of rust myrtle Austropuccinia psidii MF-1, a brazilian biotype.</title>
        <authorList>
            <person name="Quecine M.C."/>
            <person name="Pachon D.M.R."/>
            <person name="Bonatelli M.L."/>
            <person name="Correr F.H."/>
            <person name="Franceschini L.M."/>
            <person name="Leite T.F."/>
            <person name="Margarido G.R.A."/>
            <person name="Almeida C.A."/>
            <person name="Ferrarezi J.A."/>
            <person name="Labate C.A."/>
        </authorList>
    </citation>
    <scope>NUCLEOTIDE SEQUENCE</scope>
    <source>
        <strain evidence="9">MF-1</strain>
    </source>
</reference>
<dbReference type="Proteomes" id="UP000765509">
    <property type="component" value="Unassembled WGS sequence"/>
</dbReference>
<feature type="domain" description="Reverse transcriptase" evidence="7">
    <location>
        <begin position="132"/>
        <end position="286"/>
    </location>
</feature>
<evidence type="ECO:0000256" key="1">
    <source>
        <dbReference type="ARBA" id="ARBA00022679"/>
    </source>
</evidence>
<comment type="caution">
    <text evidence="9">The sequence shown here is derived from an EMBL/GenBank/DDBJ whole genome shotgun (WGS) entry which is preliminary data.</text>
</comment>
<evidence type="ECO:0000256" key="5">
    <source>
        <dbReference type="ARBA" id="ARBA00022801"/>
    </source>
</evidence>
<evidence type="ECO:0000259" key="8">
    <source>
        <dbReference type="Pfam" id="PF17917"/>
    </source>
</evidence>
<dbReference type="GO" id="GO:0004519">
    <property type="term" value="F:endonuclease activity"/>
    <property type="evidence" value="ECO:0007669"/>
    <property type="project" value="UniProtKB-KW"/>
</dbReference>
<evidence type="ECO:0000256" key="2">
    <source>
        <dbReference type="ARBA" id="ARBA00022695"/>
    </source>
</evidence>
<keyword evidence="2" id="KW-0548">Nucleotidyltransferase</keyword>
<dbReference type="GO" id="GO:0003964">
    <property type="term" value="F:RNA-directed DNA polymerase activity"/>
    <property type="evidence" value="ECO:0007669"/>
    <property type="project" value="UniProtKB-KW"/>
</dbReference>
<dbReference type="CDD" id="cd01647">
    <property type="entry name" value="RT_LTR"/>
    <property type="match status" value="1"/>
</dbReference>
<dbReference type="InterPro" id="IPR043128">
    <property type="entry name" value="Rev_trsase/Diguanyl_cyclase"/>
</dbReference>
<dbReference type="InterPro" id="IPR043502">
    <property type="entry name" value="DNA/RNA_pol_sf"/>
</dbReference>
<dbReference type="EMBL" id="AVOT02026676">
    <property type="protein sequence ID" value="MBW0518496.1"/>
    <property type="molecule type" value="Genomic_DNA"/>
</dbReference>
<dbReference type="Pfam" id="PF00078">
    <property type="entry name" value="RVT_1"/>
    <property type="match status" value="1"/>
</dbReference>
<keyword evidence="10" id="KW-1185">Reference proteome</keyword>
<protein>
    <recommendedName>
        <fullName evidence="11">Reverse transcriptase domain-containing protein</fullName>
    </recommendedName>
</protein>
<dbReference type="InterPro" id="IPR041373">
    <property type="entry name" value="RT_RNaseH"/>
</dbReference>
<name>A0A9Q3EGL4_9BASI</name>
<dbReference type="PANTHER" id="PTHR37984:SF5">
    <property type="entry name" value="PROTEIN NYNRIN-LIKE"/>
    <property type="match status" value="1"/>
</dbReference>
<proteinExistence type="predicted"/>
<dbReference type="AlphaFoldDB" id="A0A9Q3EGL4"/>
<organism evidence="9 10">
    <name type="scientific">Austropuccinia psidii MF-1</name>
    <dbReference type="NCBI Taxonomy" id="1389203"/>
    <lineage>
        <taxon>Eukaryota</taxon>
        <taxon>Fungi</taxon>
        <taxon>Dikarya</taxon>
        <taxon>Basidiomycota</taxon>
        <taxon>Pucciniomycotina</taxon>
        <taxon>Pucciniomycetes</taxon>
        <taxon>Pucciniales</taxon>
        <taxon>Sphaerophragmiaceae</taxon>
        <taxon>Austropuccinia</taxon>
    </lineage>
</organism>
<sequence>MKTKPNRGKGHTAGNFCITEVVINNKHTKLLLNPGAFCSCVGKSFLKTCVANFEDQLLPIDGIKLNSAIEIILNIERPHPPLLRRPAYPASPKSRESLEIHIKELLNLGVIREVGHNEEVEITKSVIVAWNDGKSRMVGDLRALNTYTVTDRYPIPKIQIALTQISQAVHITTMDALEGFNQNVVTQRARKYLRIIVHCGVYEYLRMPFGIKNAPSNFQRMINEIFPEELSEGWLIIYLDDIIVCSKTWEEHIYRLSRVLTKIQSVNMKISLKKCHFGFKELKALGNLVSVLSLGIDKNKVAAVFLKPMPQKKKEIWSFLGFAGSYRKHIKDFASIARPLCKICYKDTVFEITVDRVKAFESLRQALTTAPLLLMPDFKLPFKLYIDASGDGLGAAFHQIQIINDKNVAGTICFIYMQIKPTEAKYGESQTECLCLVWALEKLNYFLEGCVFEVITDCTTVKSLLNMKTPNIHMLRWQIAIQEYRGNMTIFQKYGNIHTNADGHYQRILIILLMCQKKLSHISP</sequence>
<evidence type="ECO:0000259" key="7">
    <source>
        <dbReference type="Pfam" id="PF00078"/>
    </source>
</evidence>
<evidence type="ECO:0000256" key="6">
    <source>
        <dbReference type="ARBA" id="ARBA00022918"/>
    </source>
</evidence>
<gene>
    <name evidence="9" type="ORF">O181_058211</name>
</gene>
<keyword evidence="1" id="KW-0808">Transferase</keyword>
<evidence type="ECO:0000256" key="4">
    <source>
        <dbReference type="ARBA" id="ARBA00022759"/>
    </source>
</evidence>
<dbReference type="GO" id="GO:0016787">
    <property type="term" value="F:hydrolase activity"/>
    <property type="evidence" value="ECO:0007669"/>
    <property type="project" value="UniProtKB-KW"/>
</dbReference>
<dbReference type="Gene3D" id="3.10.10.10">
    <property type="entry name" value="HIV Type 1 Reverse Transcriptase, subunit A, domain 1"/>
    <property type="match status" value="1"/>
</dbReference>